<comment type="caution">
    <text evidence="1">The sequence shown here is derived from an EMBL/GenBank/DDBJ whole genome shotgun (WGS) entry which is preliminary data.</text>
</comment>
<proteinExistence type="predicted"/>
<reference evidence="2" key="1">
    <citation type="journal article" date="2023" name="Hortic. Res.">
        <title>A chromosome-level phased genome enabling allele-level studies in sweet orange: a case study on citrus Huanglongbing tolerance.</title>
        <authorList>
            <person name="Wu B."/>
            <person name="Yu Q."/>
            <person name="Deng Z."/>
            <person name="Duan Y."/>
            <person name="Luo F."/>
            <person name="Gmitter F. Jr."/>
        </authorList>
    </citation>
    <scope>NUCLEOTIDE SEQUENCE [LARGE SCALE GENOMIC DNA]</scope>
    <source>
        <strain evidence="2">cv. Valencia</strain>
    </source>
</reference>
<evidence type="ECO:0000313" key="1">
    <source>
        <dbReference type="EMBL" id="KAH9752734.1"/>
    </source>
</evidence>
<sequence>MATQNDSTFREGQSTTRPPYFDGNDYPYWKTRMRIYLQALDYEIWEIVNDGHFMPLTKNEVGEDITKPSRDWNDFEKRKASLNSKAMNALFCALDKKEFHRMSSCESANEIWHKLEVVYEGTNQVKESKINLAAEKGHEEKKKNIALKASKCESDEESEMDDEELAMLARRFRKFYKKNNEQRKFRGYKNKKEKNEPITCYECKKPGHIRPECPLLNKFKKKAMVATWDDSDEETSDDDEQQEMTNLSLMAIGEESCDELDEVSVLPTYDELHDAFKDLHNELMKIDLFGSSRYASLSGKYYAFVIVDDYSRYTWVLFLANKDDAIDAFRIFYKKVQNEKGYSIICIRSDHGGEFENHAFENFCNDFGIEHQFSSPRTPQQNGVVERKNRSIQEMARTMLNENSLPKYFWAEAVNTACYVLNRVLIRPNLNKTPYELWKDRKPNIGYFKVFGCKCFVLNTKDNLGKFDPKSDVGIFLGYSNSSKAYRVYNKRTLVVEESMHVTFDESNPSSTEKVVVDDNAEEEQQEEASNDNQEDAPHGIQEEHHEETNAEQNEGTSQTLPKEWRYVSSHPKDVILGDPSRGVITRSTLRNTCEHAAFISQIEPKSFADAENDESWIMAMQEELNQFERNNVWELVPNPEHQSIIGTKWVFRNKMDESGVVVRNKARLVAQGYNQEEGIDFDETFVPVARLESIRMLLAYACHKDFILYQMDVKSAFLNGYIMEEVYVKQPPGFENEKFPNHVYKLSKALYGLKQAPRAWYDRLKNFLLDNDFSMGKVDTTLFVKHKNQDILIVQLYVDDIIFGSTNELLCKDFSSCMSKEFEMSMMGELKYFLGLQIKQNEEGIFINQAKYVRDLLKRFGYDNGTAISTPMSTTIKLDKDEKGKKVDIKTYRGMIGSLLYLTASRPDIMFSVCLCARFQSCPKESHMLAVKRIFWYLIGTINLGLWYPRGTHIDLTCYSDADFAGYKISHRTLFQLLGDVGWIDALLIEENVYPDLVKVFYSNMDCSAEKENRVITTVGGVLIEFDDLELNSILGSSDDGLDIFSLRKPPDIDDFVHVDAVRNICRRSDLSVEECTIHFRTQCLCLQTRFLLRIIQSIVLPRSGHLDEVSHMDVTMIDCILRGRPVDLGYSIVRTMLSIPVLITRSLPYGHFITRILKFFEVPILEPSCRPSKGIGDEVIVGLGFEWKDDTWVKYSDNKFTFLAPSDDRPLNAVIPADQLLVFSLSFRGQRRRRVSSTVASAPSASASVSSPPRPPTSGDVTLQQLMDEVRTLSVR</sequence>
<dbReference type="EMBL" id="CM039174">
    <property type="protein sequence ID" value="KAH9752734.1"/>
    <property type="molecule type" value="Genomic_DNA"/>
</dbReference>
<evidence type="ECO:0000313" key="2">
    <source>
        <dbReference type="Proteomes" id="UP000829398"/>
    </source>
</evidence>
<keyword evidence="2" id="KW-1185">Reference proteome</keyword>
<name>A0ACB8KEE5_CITSI</name>
<gene>
    <name evidence="1" type="ORF">KPL71_014820</name>
</gene>
<organism evidence="1 2">
    <name type="scientific">Citrus sinensis</name>
    <name type="common">Sweet orange</name>
    <name type="synonym">Citrus aurantium var. sinensis</name>
    <dbReference type="NCBI Taxonomy" id="2711"/>
    <lineage>
        <taxon>Eukaryota</taxon>
        <taxon>Viridiplantae</taxon>
        <taxon>Streptophyta</taxon>
        <taxon>Embryophyta</taxon>
        <taxon>Tracheophyta</taxon>
        <taxon>Spermatophyta</taxon>
        <taxon>Magnoliopsida</taxon>
        <taxon>eudicotyledons</taxon>
        <taxon>Gunneridae</taxon>
        <taxon>Pentapetalae</taxon>
        <taxon>rosids</taxon>
        <taxon>malvids</taxon>
        <taxon>Sapindales</taxon>
        <taxon>Rutaceae</taxon>
        <taxon>Aurantioideae</taxon>
        <taxon>Citrus</taxon>
    </lineage>
</organism>
<protein>
    <submittedName>
        <fullName evidence="1">Integrase catalytic domain-containing protein</fullName>
    </submittedName>
</protein>
<accession>A0ACB8KEE5</accession>
<dbReference type="Proteomes" id="UP000829398">
    <property type="component" value="Chromosome 5"/>
</dbReference>